<dbReference type="InterPro" id="IPR016064">
    <property type="entry name" value="NAD/diacylglycerol_kinase_sf"/>
</dbReference>
<organism evidence="6 7">
    <name type="scientific">Rufibacter radiotolerans</name>
    <dbReference type="NCBI Taxonomy" id="1379910"/>
    <lineage>
        <taxon>Bacteria</taxon>
        <taxon>Pseudomonadati</taxon>
        <taxon>Bacteroidota</taxon>
        <taxon>Cytophagia</taxon>
        <taxon>Cytophagales</taxon>
        <taxon>Hymenobacteraceae</taxon>
        <taxon>Rufibacter</taxon>
    </lineage>
</organism>
<evidence type="ECO:0000313" key="6">
    <source>
        <dbReference type="EMBL" id="AKQ45445.1"/>
    </source>
</evidence>
<dbReference type="Gene3D" id="2.60.200.40">
    <property type="match status" value="1"/>
</dbReference>
<dbReference type="InterPro" id="IPR045540">
    <property type="entry name" value="YegS/DAGK_C"/>
</dbReference>
<dbReference type="EMBL" id="CP010777">
    <property type="protein sequence ID" value="AKQ45445.1"/>
    <property type="molecule type" value="Genomic_DNA"/>
</dbReference>
<evidence type="ECO:0000259" key="5">
    <source>
        <dbReference type="PROSITE" id="PS50146"/>
    </source>
</evidence>
<dbReference type="GO" id="GO:0005886">
    <property type="term" value="C:plasma membrane"/>
    <property type="evidence" value="ECO:0007669"/>
    <property type="project" value="TreeGrafter"/>
</dbReference>
<dbReference type="KEGG" id="ruf:TH63_07000"/>
<dbReference type="PANTHER" id="PTHR12358:SF106">
    <property type="entry name" value="LIPID KINASE YEGS"/>
    <property type="match status" value="1"/>
</dbReference>
<keyword evidence="3" id="KW-0418">Kinase</keyword>
<reference evidence="6 7" key="1">
    <citation type="submission" date="2015-01" db="EMBL/GenBank/DDBJ databases">
        <title>Rufibacter sp./DG31D/ whole genome sequencing.</title>
        <authorList>
            <person name="Kim M.K."/>
            <person name="Srinivasan S."/>
            <person name="Lee J.-J."/>
        </authorList>
    </citation>
    <scope>NUCLEOTIDE SEQUENCE [LARGE SCALE GENOMIC DNA]</scope>
    <source>
        <strain evidence="6 7">DG31D</strain>
    </source>
</reference>
<proteinExistence type="predicted"/>
<dbReference type="Proteomes" id="UP000036458">
    <property type="component" value="Chromosome"/>
</dbReference>
<evidence type="ECO:0000256" key="3">
    <source>
        <dbReference type="ARBA" id="ARBA00022777"/>
    </source>
</evidence>
<keyword evidence="1" id="KW-0808">Transferase</keyword>
<dbReference type="InterPro" id="IPR050187">
    <property type="entry name" value="Lipid_Phosphate_FormReg"/>
</dbReference>
<gene>
    <name evidence="6" type="ORF">TH63_07000</name>
</gene>
<dbReference type="PATRIC" id="fig|1379910.4.peg.1532"/>
<dbReference type="SMART" id="SM00046">
    <property type="entry name" value="DAGKc"/>
    <property type="match status" value="1"/>
</dbReference>
<dbReference type="PROSITE" id="PS50146">
    <property type="entry name" value="DAGK"/>
    <property type="match status" value="1"/>
</dbReference>
<keyword evidence="4" id="KW-0067">ATP-binding</keyword>
<sequence>MSKMLFVINPISGDLDKEELAEDVRAFCLRNQIETDFYKTTGEEDERHLKQKINAFQPDIVTAIGGDGTVSLVAKAIIQSPIALGIIPQGSGNGLSKDLGIPQDFDEALHVLVDHHIMAIDTLDVNGQLSIHLCDMGFNALVVERFCEGETRGPGAYAWIAMQEFMGYTPKRYTIMTDGKTVFDGEAFMIAVTNAKAFGSNATINPSGIINDGEFEIFILEPFPKASSLGILYQLYTDTIDNSIYTHRFSCRSAEIVNHAKEHTQIDGEPVDLPEKIEFKVMPKSLRVILPNVQE</sequence>
<keyword evidence="2" id="KW-0547">Nucleotide-binding</keyword>
<dbReference type="AlphaFoldDB" id="A0A0H4VI76"/>
<dbReference type="GO" id="GO:0016301">
    <property type="term" value="F:kinase activity"/>
    <property type="evidence" value="ECO:0007669"/>
    <property type="project" value="UniProtKB-KW"/>
</dbReference>
<evidence type="ECO:0000256" key="1">
    <source>
        <dbReference type="ARBA" id="ARBA00022679"/>
    </source>
</evidence>
<dbReference type="STRING" id="1379910.TH63_07000"/>
<dbReference type="Pfam" id="PF19279">
    <property type="entry name" value="YegS_C"/>
    <property type="match status" value="1"/>
</dbReference>
<dbReference type="InterPro" id="IPR017438">
    <property type="entry name" value="ATP-NAD_kinase_N"/>
</dbReference>
<dbReference type="InterPro" id="IPR001206">
    <property type="entry name" value="Diacylglycerol_kinase_cat_dom"/>
</dbReference>
<dbReference type="Pfam" id="PF00781">
    <property type="entry name" value="DAGK_cat"/>
    <property type="match status" value="1"/>
</dbReference>
<dbReference type="SUPFAM" id="SSF111331">
    <property type="entry name" value="NAD kinase/diacylglycerol kinase-like"/>
    <property type="match status" value="1"/>
</dbReference>
<dbReference type="OrthoDB" id="9786026at2"/>
<dbReference type="GO" id="GO:0005524">
    <property type="term" value="F:ATP binding"/>
    <property type="evidence" value="ECO:0007669"/>
    <property type="project" value="UniProtKB-KW"/>
</dbReference>
<evidence type="ECO:0000313" key="7">
    <source>
        <dbReference type="Proteomes" id="UP000036458"/>
    </source>
</evidence>
<protein>
    <recommendedName>
        <fullName evidence="5">DAGKc domain-containing protein</fullName>
    </recommendedName>
</protein>
<evidence type="ECO:0000256" key="2">
    <source>
        <dbReference type="ARBA" id="ARBA00022741"/>
    </source>
</evidence>
<accession>A0A0H4VI76</accession>
<keyword evidence="7" id="KW-1185">Reference proteome</keyword>
<dbReference type="RefSeq" id="WP_048920321.1">
    <property type="nucleotide sequence ID" value="NZ_CP010777.1"/>
</dbReference>
<dbReference type="Gene3D" id="3.40.50.10330">
    <property type="entry name" value="Probable inorganic polyphosphate/atp-NAD kinase, domain 1"/>
    <property type="match status" value="1"/>
</dbReference>
<dbReference type="PANTHER" id="PTHR12358">
    <property type="entry name" value="SPHINGOSINE KINASE"/>
    <property type="match status" value="1"/>
</dbReference>
<feature type="domain" description="DAGKc" evidence="5">
    <location>
        <begin position="1"/>
        <end position="129"/>
    </location>
</feature>
<evidence type="ECO:0000256" key="4">
    <source>
        <dbReference type="ARBA" id="ARBA00022840"/>
    </source>
</evidence>
<name>A0A0H4VI76_9BACT</name>